<name>A0A926NAG6_9BACL</name>
<reference evidence="1" key="1">
    <citation type="submission" date="2020-09" db="EMBL/GenBank/DDBJ databases">
        <title>A novel bacterium of genus Hazenella, isolated from South China Sea.</title>
        <authorList>
            <person name="Huang H."/>
            <person name="Mo K."/>
            <person name="Hu Y."/>
        </authorList>
    </citation>
    <scope>NUCLEOTIDE SEQUENCE</scope>
    <source>
        <strain evidence="1">IB182357</strain>
    </source>
</reference>
<protein>
    <submittedName>
        <fullName evidence="1">DUF2757 family protein</fullName>
    </submittedName>
</protein>
<dbReference type="GO" id="GO:0010468">
    <property type="term" value="P:regulation of gene expression"/>
    <property type="evidence" value="ECO:0007669"/>
    <property type="project" value="InterPro"/>
</dbReference>
<evidence type="ECO:0000313" key="1">
    <source>
        <dbReference type="EMBL" id="MBD1372462.1"/>
    </source>
</evidence>
<dbReference type="InterPro" id="IPR020115">
    <property type="entry name" value="Fin"/>
</dbReference>
<keyword evidence="2" id="KW-1185">Reference proteome</keyword>
<dbReference type="Pfam" id="PF10955">
    <property type="entry name" value="Fin"/>
    <property type="match status" value="1"/>
</dbReference>
<dbReference type="AlphaFoldDB" id="A0A926NAG6"/>
<dbReference type="Proteomes" id="UP000661691">
    <property type="component" value="Unassembled WGS sequence"/>
</dbReference>
<proteinExistence type="predicted"/>
<organism evidence="1 2">
    <name type="scientific">Polycladospora coralii</name>
    <dbReference type="NCBI Taxonomy" id="2771432"/>
    <lineage>
        <taxon>Bacteria</taxon>
        <taxon>Bacillati</taxon>
        <taxon>Bacillota</taxon>
        <taxon>Bacilli</taxon>
        <taxon>Bacillales</taxon>
        <taxon>Thermoactinomycetaceae</taxon>
        <taxon>Polycladospora</taxon>
    </lineage>
</organism>
<evidence type="ECO:0000313" key="2">
    <source>
        <dbReference type="Proteomes" id="UP000661691"/>
    </source>
</evidence>
<sequence>MHLQYICRSCNQYLGMIDPKEVTDRQLGFDRLTPDERKDIITSDAHGNTFVRVTCEVCQDVLEKQSNSHVEGNYIH</sequence>
<comment type="caution">
    <text evidence="1">The sequence shown here is derived from an EMBL/GenBank/DDBJ whole genome shotgun (WGS) entry which is preliminary data.</text>
</comment>
<gene>
    <name evidence="1" type="ORF">IC620_08840</name>
</gene>
<accession>A0A926NAG6</accession>
<dbReference type="RefSeq" id="WP_191140977.1">
    <property type="nucleotide sequence ID" value="NZ_JACXAG020000010.1"/>
</dbReference>
<dbReference type="EMBL" id="JACXAH010000010">
    <property type="protein sequence ID" value="MBD1372462.1"/>
    <property type="molecule type" value="Genomic_DNA"/>
</dbReference>